<accession>A0A9D1AR97</accession>
<evidence type="ECO:0000313" key="4">
    <source>
        <dbReference type="Proteomes" id="UP000824242"/>
    </source>
</evidence>
<sequence>MQKFSQRLISLRKERDLTQNDLARIIKKQRTTVSGYETMDKEPDFEVLCALAEYFGVTTDYLLGRDDERAHADVVFRNDNANFKRQYDRLPPELKAIVTSTFDSFYVMLSRAMSAQRTDELALYRDLIEVLQRDRSAVKRLLSDNPGDLATIFPQLMERQNSLKAETAAIIDNLLQADIAAENKK</sequence>
<protein>
    <submittedName>
        <fullName evidence="3">Helix-turn-helix transcriptional regulator</fullName>
    </submittedName>
</protein>
<feature type="domain" description="HTH cro/C1-type" evidence="2">
    <location>
        <begin position="8"/>
        <end position="62"/>
    </location>
</feature>
<dbReference type="SMART" id="SM00530">
    <property type="entry name" value="HTH_XRE"/>
    <property type="match status" value="1"/>
</dbReference>
<proteinExistence type="predicted"/>
<dbReference type="Pfam" id="PF01381">
    <property type="entry name" value="HTH_3"/>
    <property type="match status" value="1"/>
</dbReference>
<organism evidence="3 4">
    <name type="scientific">Candidatus Caccousia avicola</name>
    <dbReference type="NCBI Taxonomy" id="2840721"/>
    <lineage>
        <taxon>Bacteria</taxon>
        <taxon>Bacillati</taxon>
        <taxon>Bacillota</taxon>
        <taxon>Clostridia</taxon>
        <taxon>Eubacteriales</taxon>
        <taxon>Oscillospiraceae</taxon>
        <taxon>Oscillospiraceae incertae sedis</taxon>
        <taxon>Candidatus Caccousia</taxon>
    </lineage>
</organism>
<dbReference type="AlphaFoldDB" id="A0A9D1AR97"/>
<dbReference type="EMBL" id="DVGZ01000121">
    <property type="protein sequence ID" value="HIR48205.1"/>
    <property type="molecule type" value="Genomic_DNA"/>
</dbReference>
<name>A0A9D1AR97_9FIRM</name>
<dbReference type="PANTHER" id="PTHR46558:SF11">
    <property type="entry name" value="HTH-TYPE TRANSCRIPTIONAL REGULATOR XRE"/>
    <property type="match status" value="1"/>
</dbReference>
<dbReference type="PANTHER" id="PTHR46558">
    <property type="entry name" value="TRACRIPTIONAL REGULATORY PROTEIN-RELATED-RELATED"/>
    <property type="match status" value="1"/>
</dbReference>
<dbReference type="Proteomes" id="UP000824242">
    <property type="component" value="Unassembled WGS sequence"/>
</dbReference>
<keyword evidence="1" id="KW-0238">DNA-binding</keyword>
<reference evidence="3" key="2">
    <citation type="journal article" date="2021" name="PeerJ">
        <title>Extensive microbial diversity within the chicken gut microbiome revealed by metagenomics and culture.</title>
        <authorList>
            <person name="Gilroy R."/>
            <person name="Ravi A."/>
            <person name="Getino M."/>
            <person name="Pursley I."/>
            <person name="Horton D.L."/>
            <person name="Alikhan N.F."/>
            <person name="Baker D."/>
            <person name="Gharbi K."/>
            <person name="Hall N."/>
            <person name="Watson M."/>
            <person name="Adriaenssens E.M."/>
            <person name="Foster-Nyarko E."/>
            <person name="Jarju S."/>
            <person name="Secka A."/>
            <person name="Antonio M."/>
            <person name="Oren A."/>
            <person name="Chaudhuri R.R."/>
            <person name="La Ragione R."/>
            <person name="Hildebrand F."/>
            <person name="Pallen M.J."/>
        </authorList>
    </citation>
    <scope>NUCLEOTIDE SEQUENCE</scope>
    <source>
        <strain evidence="3">ChiSxjej1B13-7958</strain>
    </source>
</reference>
<dbReference type="CDD" id="cd00093">
    <property type="entry name" value="HTH_XRE"/>
    <property type="match status" value="1"/>
</dbReference>
<dbReference type="InterPro" id="IPR001387">
    <property type="entry name" value="Cro/C1-type_HTH"/>
</dbReference>
<dbReference type="InterPro" id="IPR010982">
    <property type="entry name" value="Lambda_DNA-bd_dom_sf"/>
</dbReference>
<dbReference type="GO" id="GO:0003677">
    <property type="term" value="F:DNA binding"/>
    <property type="evidence" value="ECO:0007669"/>
    <property type="project" value="UniProtKB-KW"/>
</dbReference>
<dbReference type="Gene3D" id="1.10.260.40">
    <property type="entry name" value="lambda repressor-like DNA-binding domains"/>
    <property type="match status" value="1"/>
</dbReference>
<dbReference type="SUPFAM" id="SSF47413">
    <property type="entry name" value="lambda repressor-like DNA-binding domains"/>
    <property type="match status" value="1"/>
</dbReference>
<gene>
    <name evidence="3" type="ORF">IAB89_11230</name>
</gene>
<dbReference type="PROSITE" id="PS50943">
    <property type="entry name" value="HTH_CROC1"/>
    <property type="match status" value="1"/>
</dbReference>
<evidence type="ECO:0000256" key="1">
    <source>
        <dbReference type="ARBA" id="ARBA00023125"/>
    </source>
</evidence>
<comment type="caution">
    <text evidence="3">The sequence shown here is derived from an EMBL/GenBank/DDBJ whole genome shotgun (WGS) entry which is preliminary data.</text>
</comment>
<evidence type="ECO:0000313" key="3">
    <source>
        <dbReference type="EMBL" id="HIR48205.1"/>
    </source>
</evidence>
<reference evidence="3" key="1">
    <citation type="submission" date="2020-10" db="EMBL/GenBank/DDBJ databases">
        <authorList>
            <person name="Gilroy R."/>
        </authorList>
    </citation>
    <scope>NUCLEOTIDE SEQUENCE</scope>
    <source>
        <strain evidence="3">ChiSxjej1B13-7958</strain>
    </source>
</reference>
<evidence type="ECO:0000259" key="2">
    <source>
        <dbReference type="PROSITE" id="PS50943"/>
    </source>
</evidence>